<dbReference type="EMBL" id="UOEK01000289">
    <property type="protein sequence ID" value="VAW04479.1"/>
    <property type="molecule type" value="Genomic_DNA"/>
</dbReference>
<dbReference type="SUPFAM" id="SSF54782">
    <property type="entry name" value="Porphobilinogen deaminase (hydroxymethylbilane synthase), C-terminal domain"/>
    <property type="match status" value="1"/>
</dbReference>
<name>A0A3B0SVS1_9ZZZZ</name>
<evidence type="ECO:0000313" key="7">
    <source>
        <dbReference type="EMBL" id="VAW04479.1"/>
    </source>
</evidence>
<dbReference type="SUPFAM" id="SSF53850">
    <property type="entry name" value="Periplasmic binding protein-like II"/>
    <property type="match status" value="1"/>
</dbReference>
<dbReference type="Gene3D" id="3.40.190.10">
    <property type="entry name" value="Periplasmic binding protein-like II"/>
    <property type="match status" value="2"/>
</dbReference>
<dbReference type="EC" id="2.5.1.61" evidence="3"/>
<evidence type="ECO:0000256" key="5">
    <source>
        <dbReference type="ARBA" id="ARBA00023244"/>
    </source>
</evidence>
<dbReference type="GO" id="GO:0006783">
    <property type="term" value="P:heme biosynthetic process"/>
    <property type="evidence" value="ECO:0007669"/>
    <property type="project" value="TreeGrafter"/>
</dbReference>
<dbReference type="InterPro" id="IPR000860">
    <property type="entry name" value="HemC"/>
</dbReference>
<evidence type="ECO:0000256" key="4">
    <source>
        <dbReference type="ARBA" id="ARBA00022679"/>
    </source>
</evidence>
<evidence type="ECO:0000256" key="3">
    <source>
        <dbReference type="ARBA" id="ARBA00012655"/>
    </source>
</evidence>
<feature type="domain" description="Porphobilinogen deaminase N-terminal" evidence="6">
    <location>
        <begin position="4"/>
        <end position="205"/>
    </location>
</feature>
<evidence type="ECO:0000256" key="1">
    <source>
        <dbReference type="ARBA" id="ARBA00001916"/>
    </source>
</evidence>
<keyword evidence="4 7" id="KW-0808">Transferase</keyword>
<keyword evidence="5" id="KW-0627">Porphyrin biosynthesis</keyword>
<evidence type="ECO:0000256" key="2">
    <source>
        <dbReference type="ARBA" id="ARBA00005638"/>
    </source>
</evidence>
<dbReference type="InterPro" id="IPR022417">
    <property type="entry name" value="Porphobilin_deaminase_N"/>
</dbReference>
<dbReference type="PANTHER" id="PTHR11557:SF0">
    <property type="entry name" value="PORPHOBILINOGEN DEAMINASE"/>
    <property type="match status" value="1"/>
</dbReference>
<comment type="similarity">
    <text evidence="2">Belongs to the HMBS family.</text>
</comment>
<dbReference type="PRINTS" id="PR00151">
    <property type="entry name" value="PORPHBDMNASE"/>
</dbReference>
<dbReference type="InterPro" id="IPR036803">
    <property type="entry name" value="Porphobilinogen_deaminase_C_sf"/>
</dbReference>
<dbReference type="NCBIfam" id="TIGR00212">
    <property type="entry name" value="hemC"/>
    <property type="match status" value="1"/>
</dbReference>
<dbReference type="PANTHER" id="PTHR11557">
    <property type="entry name" value="PORPHOBILINOGEN DEAMINASE"/>
    <property type="match status" value="1"/>
</dbReference>
<reference evidence="7" key="1">
    <citation type="submission" date="2018-06" db="EMBL/GenBank/DDBJ databases">
        <authorList>
            <person name="Zhirakovskaya E."/>
        </authorList>
    </citation>
    <scope>NUCLEOTIDE SEQUENCE</scope>
</reference>
<evidence type="ECO:0000259" key="6">
    <source>
        <dbReference type="Pfam" id="PF01379"/>
    </source>
</evidence>
<accession>A0A3B0SVS1</accession>
<dbReference type="Pfam" id="PF01379">
    <property type="entry name" value="Porphobil_deam"/>
    <property type="match status" value="1"/>
</dbReference>
<dbReference type="FunFam" id="3.40.190.10:FF:000005">
    <property type="entry name" value="Porphobilinogen deaminase"/>
    <property type="match status" value="1"/>
</dbReference>
<proteinExistence type="inferred from homology"/>
<dbReference type="GO" id="GO:0005737">
    <property type="term" value="C:cytoplasm"/>
    <property type="evidence" value="ECO:0007669"/>
    <property type="project" value="TreeGrafter"/>
</dbReference>
<dbReference type="PIRSF" id="PIRSF001438">
    <property type="entry name" value="4pyrrol_synth_OHMeBilane_synth"/>
    <property type="match status" value="1"/>
</dbReference>
<sequence>MPELRLATRGSDLARVQTEWVARKLRRRHPGLTVSVVVIESSGDRDRESPVVTLTEMGAFVRSLQYALLDGRVDAAVHSCKDLPTVSPEGITIAAFPQRANPFDVLVGSQLDDLDVGATVGTGSPRRRSQLAFIRPDLKFVELRGNVDTRIRKVRDGEVAAAVLAAAGVERLGLEHNIAQEFTLATMIPAPAQGSLAVETIAGTDAFERVVAIDDPHVRAVTEIERLLLSETGAGCRSALAAYAVVDNQGVTLHGFTDDDRGPRRAVVTGDSGSAAVATLIEELRL</sequence>
<dbReference type="AlphaFoldDB" id="A0A3B0SVS1"/>
<protein>
    <recommendedName>
        <fullName evidence="3">hydroxymethylbilane synthase</fullName>
        <ecNumber evidence="3">2.5.1.61</ecNumber>
    </recommendedName>
</protein>
<gene>
    <name evidence="7" type="ORF">MNBD_ACTINO02-2135</name>
</gene>
<dbReference type="GO" id="GO:0004418">
    <property type="term" value="F:hydroxymethylbilane synthase activity"/>
    <property type="evidence" value="ECO:0007669"/>
    <property type="project" value="UniProtKB-EC"/>
</dbReference>
<organism evidence="7">
    <name type="scientific">hydrothermal vent metagenome</name>
    <dbReference type="NCBI Taxonomy" id="652676"/>
    <lineage>
        <taxon>unclassified sequences</taxon>
        <taxon>metagenomes</taxon>
        <taxon>ecological metagenomes</taxon>
    </lineage>
</organism>
<comment type="cofactor">
    <cofactor evidence="1">
        <name>dipyrromethane</name>
        <dbReference type="ChEBI" id="CHEBI:60342"/>
    </cofactor>
</comment>